<organism evidence="7 8">
    <name type="scientific">Megasphaera paucivorans</name>
    <dbReference type="NCBI Taxonomy" id="349095"/>
    <lineage>
        <taxon>Bacteria</taxon>
        <taxon>Bacillati</taxon>
        <taxon>Bacillota</taxon>
        <taxon>Negativicutes</taxon>
        <taxon>Veillonellales</taxon>
        <taxon>Veillonellaceae</taxon>
        <taxon>Megasphaera</taxon>
    </lineage>
</organism>
<dbReference type="InterPro" id="IPR007627">
    <property type="entry name" value="RNA_pol_sigma70_r2"/>
</dbReference>
<dbReference type="AlphaFoldDB" id="A0A1G9TEF4"/>
<dbReference type="STRING" id="349095.SAMN05660299_00912"/>
<evidence type="ECO:0000313" key="7">
    <source>
        <dbReference type="EMBL" id="SDM46003.1"/>
    </source>
</evidence>
<keyword evidence="1" id="KW-0805">Transcription regulation</keyword>
<reference evidence="7 8" key="1">
    <citation type="submission" date="2016-10" db="EMBL/GenBank/DDBJ databases">
        <authorList>
            <person name="de Groot N.N."/>
        </authorList>
    </citation>
    <scope>NUCLEOTIDE SEQUENCE [LARGE SCALE GENOMIC DNA]</scope>
    <source>
        <strain evidence="7 8">DSM 16981</strain>
    </source>
</reference>
<dbReference type="PRINTS" id="PR00046">
    <property type="entry name" value="SIGMA70FCT"/>
</dbReference>
<dbReference type="Gene3D" id="1.20.120.1810">
    <property type="match status" value="1"/>
</dbReference>
<gene>
    <name evidence="7" type="ORF">SAMN05660299_00912</name>
</gene>
<dbReference type="EMBL" id="FNHQ01000007">
    <property type="protein sequence ID" value="SDM46003.1"/>
    <property type="molecule type" value="Genomic_DNA"/>
</dbReference>
<dbReference type="InterPro" id="IPR013324">
    <property type="entry name" value="RNA_pol_sigma_r3/r4-like"/>
</dbReference>
<feature type="domain" description="RNA polymerase sigma-70 region 4" evidence="6">
    <location>
        <begin position="152"/>
        <end position="199"/>
    </location>
</feature>
<dbReference type="InterPro" id="IPR013325">
    <property type="entry name" value="RNA_pol_sigma_r2"/>
</dbReference>
<accession>A0A1G9TEF4</accession>
<dbReference type="InterPro" id="IPR014284">
    <property type="entry name" value="RNA_pol_sigma-70_dom"/>
</dbReference>
<evidence type="ECO:0000256" key="4">
    <source>
        <dbReference type="ARBA" id="ARBA00023163"/>
    </source>
</evidence>
<keyword evidence="3" id="KW-0238">DNA-binding</keyword>
<dbReference type="Gene3D" id="1.10.10.10">
    <property type="entry name" value="Winged helix-like DNA-binding domain superfamily/Winged helix DNA-binding domain"/>
    <property type="match status" value="1"/>
</dbReference>
<name>A0A1G9TEF4_9FIRM</name>
<dbReference type="SUPFAM" id="SSF88659">
    <property type="entry name" value="Sigma3 and sigma4 domains of RNA polymerase sigma factors"/>
    <property type="match status" value="1"/>
</dbReference>
<evidence type="ECO:0000259" key="5">
    <source>
        <dbReference type="Pfam" id="PF04542"/>
    </source>
</evidence>
<dbReference type="SUPFAM" id="SSF88946">
    <property type="entry name" value="Sigma2 domain of RNA polymerase sigma factors"/>
    <property type="match status" value="1"/>
</dbReference>
<dbReference type="InterPro" id="IPR036388">
    <property type="entry name" value="WH-like_DNA-bd_sf"/>
</dbReference>
<dbReference type="RefSeq" id="WP_091648573.1">
    <property type="nucleotide sequence ID" value="NZ_FNHQ01000007.1"/>
</dbReference>
<protein>
    <submittedName>
        <fullName evidence="7">RNA polymerase sporulation-specific sigma factor</fullName>
    </submittedName>
</protein>
<dbReference type="InterPro" id="IPR007630">
    <property type="entry name" value="RNA_pol_sigma70_r4"/>
</dbReference>
<keyword evidence="4" id="KW-0804">Transcription</keyword>
<dbReference type="NCBIfam" id="TIGR02937">
    <property type="entry name" value="sigma70-ECF"/>
    <property type="match status" value="1"/>
</dbReference>
<dbReference type="GO" id="GO:0006352">
    <property type="term" value="P:DNA-templated transcription initiation"/>
    <property type="evidence" value="ECO:0007669"/>
    <property type="project" value="InterPro"/>
</dbReference>
<dbReference type="OrthoDB" id="2111981at2"/>
<proteinExistence type="predicted"/>
<evidence type="ECO:0000259" key="6">
    <source>
        <dbReference type="Pfam" id="PF04545"/>
    </source>
</evidence>
<evidence type="ECO:0000313" key="8">
    <source>
        <dbReference type="Proteomes" id="UP000199309"/>
    </source>
</evidence>
<dbReference type="InterPro" id="IPR000943">
    <property type="entry name" value="RNA_pol_sigma70"/>
</dbReference>
<keyword evidence="2" id="KW-0731">Sigma factor</keyword>
<dbReference type="Pfam" id="PF04542">
    <property type="entry name" value="Sigma70_r2"/>
    <property type="match status" value="1"/>
</dbReference>
<evidence type="ECO:0000256" key="2">
    <source>
        <dbReference type="ARBA" id="ARBA00023082"/>
    </source>
</evidence>
<keyword evidence="8" id="KW-1185">Reference proteome</keyword>
<evidence type="ECO:0000256" key="3">
    <source>
        <dbReference type="ARBA" id="ARBA00023125"/>
    </source>
</evidence>
<dbReference type="GO" id="GO:0016987">
    <property type="term" value="F:sigma factor activity"/>
    <property type="evidence" value="ECO:0007669"/>
    <property type="project" value="UniProtKB-KW"/>
</dbReference>
<evidence type="ECO:0000256" key="1">
    <source>
        <dbReference type="ARBA" id="ARBA00023015"/>
    </source>
</evidence>
<dbReference type="Pfam" id="PF04545">
    <property type="entry name" value="Sigma70_r4"/>
    <property type="match status" value="1"/>
</dbReference>
<sequence>MLDAYLKELQKITLLEPAEERALWIAYKEKGDLESRGRLIEQYQPLVFKEVMHWHVKEDFLQDALQEGTLGLIEAVEHYEYSRNVAFPLYAIHRIRGEIIDYLNREGKSKSVSLDEPDENGVALRDMLPDERIDIADQAGRKFLFDYVAQMLQRLPEKEQIVLESVYLHDKQQKIIAQDMDLSLTYVYRLQKRGIRRVRGMLSRFIHENK</sequence>
<dbReference type="Proteomes" id="UP000199309">
    <property type="component" value="Unassembled WGS sequence"/>
</dbReference>
<dbReference type="PANTHER" id="PTHR30385">
    <property type="entry name" value="SIGMA FACTOR F FLAGELLAR"/>
    <property type="match status" value="1"/>
</dbReference>
<dbReference type="GO" id="GO:0003677">
    <property type="term" value="F:DNA binding"/>
    <property type="evidence" value="ECO:0007669"/>
    <property type="project" value="UniProtKB-KW"/>
</dbReference>
<feature type="domain" description="RNA polymerase sigma-70 region 2" evidence="5">
    <location>
        <begin position="39"/>
        <end position="107"/>
    </location>
</feature>